<dbReference type="AlphaFoldDB" id="A0AAW0F9X4"/>
<protein>
    <submittedName>
        <fullName evidence="3">Uncharacterized protein</fullName>
    </submittedName>
</protein>
<proteinExistence type="predicted"/>
<evidence type="ECO:0000313" key="4">
    <source>
        <dbReference type="Proteomes" id="UP001385951"/>
    </source>
</evidence>
<feature type="compositionally biased region" description="Polar residues" evidence="1">
    <location>
        <begin position="107"/>
        <end position="116"/>
    </location>
</feature>
<keyword evidence="2" id="KW-0732">Signal</keyword>
<keyword evidence="4" id="KW-1185">Reference proteome</keyword>
<evidence type="ECO:0000256" key="1">
    <source>
        <dbReference type="SAM" id="MobiDB-lite"/>
    </source>
</evidence>
<dbReference type="EMBL" id="JASBNA010000094">
    <property type="protein sequence ID" value="KAK7677158.1"/>
    <property type="molecule type" value="Genomic_DNA"/>
</dbReference>
<organism evidence="3 4">
    <name type="scientific">Cerrena zonata</name>
    <dbReference type="NCBI Taxonomy" id="2478898"/>
    <lineage>
        <taxon>Eukaryota</taxon>
        <taxon>Fungi</taxon>
        <taxon>Dikarya</taxon>
        <taxon>Basidiomycota</taxon>
        <taxon>Agaricomycotina</taxon>
        <taxon>Agaricomycetes</taxon>
        <taxon>Polyporales</taxon>
        <taxon>Cerrenaceae</taxon>
        <taxon>Cerrena</taxon>
    </lineage>
</organism>
<comment type="caution">
    <text evidence="3">The sequence shown here is derived from an EMBL/GenBank/DDBJ whole genome shotgun (WGS) entry which is preliminary data.</text>
</comment>
<reference evidence="3 4" key="1">
    <citation type="submission" date="2022-09" db="EMBL/GenBank/DDBJ databases">
        <authorList>
            <person name="Palmer J.M."/>
        </authorList>
    </citation>
    <scope>NUCLEOTIDE SEQUENCE [LARGE SCALE GENOMIC DNA]</scope>
    <source>
        <strain evidence="3 4">DSM 7382</strain>
    </source>
</reference>
<dbReference type="Proteomes" id="UP001385951">
    <property type="component" value="Unassembled WGS sequence"/>
</dbReference>
<evidence type="ECO:0000256" key="2">
    <source>
        <dbReference type="SAM" id="SignalP"/>
    </source>
</evidence>
<sequence>MIMRLSIVFATLSPFLQAATAVPVSTTVLTSEGLVRNDTISTPVFETRSDTTPSLTHFSQSGTLPSSVVDSTLSGVTSAFFISYISSTHPPKITENDNDNDDRGRKSSTTQLLSNDTQEDGPSVISCLMNSSITPISSSSIISEAASGVVHYGASSPTDGTAHRAFTHDRATASFVPHTTEGPVTATVTVTHFSCPTPTLTTTLTEICSGSAPCSVTSNSANVTNGTSMDIPNPSATVASDPHPSTVVSSVVNTPIGGAVSSIPYRSDIVSYFLNDTGVITAVPFGLHEFSQVGIVKD</sequence>
<feature type="signal peptide" evidence="2">
    <location>
        <begin position="1"/>
        <end position="21"/>
    </location>
</feature>
<feature type="region of interest" description="Disordered" evidence="1">
    <location>
        <begin position="91"/>
        <end position="121"/>
    </location>
</feature>
<feature type="chain" id="PRO_5043900580" evidence="2">
    <location>
        <begin position="22"/>
        <end position="298"/>
    </location>
</feature>
<gene>
    <name evidence="3" type="ORF">QCA50_019867</name>
</gene>
<evidence type="ECO:0000313" key="3">
    <source>
        <dbReference type="EMBL" id="KAK7677158.1"/>
    </source>
</evidence>
<name>A0AAW0F9X4_9APHY</name>
<accession>A0AAW0F9X4</accession>